<proteinExistence type="predicted"/>
<dbReference type="STRING" id="156994.SAMN04488028_102466"/>
<dbReference type="InterPro" id="IPR025345">
    <property type="entry name" value="DUF4249"/>
</dbReference>
<dbReference type="AlphaFoldDB" id="A0A1M6NY89"/>
<sequence>MNHIIKYSLVLLALTWVSCDDQIYPTLEDKDPILVIDAFIDNKSSEQQITISKTQPYFDETRIVGVDDAIVQVSYGSPATTVTFTHTEDGVYTYPAGFGQVGDDFVLTVSGEGETFTATSRMNRVPVIDSVTFTYDTFSGFGEEEEFYLGEFWSTDPVGEGDTYWIKAYKNTEFLSQPSEINLAYDAAFGSGNGDGTPFIQPIRQAVNSFGDDDAEFESPYADGDSLYVEIYSISNEAFEYLQILISNTNIPGGFGALFAGPLSNTYGNIQNTDESSTEEALGFFSVSAVEANGKKLDVSQVPKEE</sequence>
<accession>A0A1M6NY89</accession>
<gene>
    <name evidence="1" type="ORF">SAMN04488028_102466</name>
</gene>
<dbReference type="Proteomes" id="UP000184474">
    <property type="component" value="Unassembled WGS sequence"/>
</dbReference>
<name>A0A1M6NY89_REIAG</name>
<dbReference type="EMBL" id="FRAA01000002">
    <property type="protein sequence ID" value="SHK00663.1"/>
    <property type="molecule type" value="Genomic_DNA"/>
</dbReference>
<evidence type="ECO:0000313" key="1">
    <source>
        <dbReference type="EMBL" id="SHK00663.1"/>
    </source>
</evidence>
<dbReference type="Pfam" id="PF14054">
    <property type="entry name" value="DUF4249"/>
    <property type="match status" value="1"/>
</dbReference>
<evidence type="ECO:0000313" key="2">
    <source>
        <dbReference type="Proteomes" id="UP000184474"/>
    </source>
</evidence>
<dbReference type="RefSeq" id="WP_073121486.1">
    <property type="nucleotide sequence ID" value="NZ_FRAA01000002.1"/>
</dbReference>
<reference evidence="2" key="1">
    <citation type="submission" date="2016-11" db="EMBL/GenBank/DDBJ databases">
        <authorList>
            <person name="Varghese N."/>
            <person name="Submissions S."/>
        </authorList>
    </citation>
    <scope>NUCLEOTIDE SEQUENCE [LARGE SCALE GENOMIC DNA]</scope>
    <source>
        <strain evidence="2">DSM 26134</strain>
    </source>
</reference>
<dbReference type="PROSITE" id="PS51257">
    <property type="entry name" value="PROKAR_LIPOPROTEIN"/>
    <property type="match status" value="1"/>
</dbReference>
<keyword evidence="2" id="KW-1185">Reference proteome</keyword>
<evidence type="ECO:0008006" key="3">
    <source>
        <dbReference type="Google" id="ProtNLM"/>
    </source>
</evidence>
<protein>
    <recommendedName>
        <fullName evidence="3">DUF4249 domain-containing protein</fullName>
    </recommendedName>
</protein>
<organism evidence="1 2">
    <name type="scientific">Reichenbachiella agariperforans</name>
    <dbReference type="NCBI Taxonomy" id="156994"/>
    <lineage>
        <taxon>Bacteria</taxon>
        <taxon>Pseudomonadati</taxon>
        <taxon>Bacteroidota</taxon>
        <taxon>Cytophagia</taxon>
        <taxon>Cytophagales</taxon>
        <taxon>Reichenbachiellaceae</taxon>
        <taxon>Reichenbachiella</taxon>
    </lineage>
</organism>